<dbReference type="STRING" id="39692.BST38_25815"/>
<evidence type="ECO:0000256" key="4">
    <source>
        <dbReference type="ARBA" id="ARBA00022679"/>
    </source>
</evidence>
<organism evidence="7 8">
    <name type="scientific">Mycolicibacterium parafortuitum</name>
    <name type="common">Mycobacterium parafortuitum</name>
    <dbReference type="NCBI Taxonomy" id="39692"/>
    <lineage>
        <taxon>Bacteria</taxon>
        <taxon>Bacillati</taxon>
        <taxon>Actinomycetota</taxon>
        <taxon>Actinomycetes</taxon>
        <taxon>Mycobacteriales</taxon>
        <taxon>Mycobacteriaceae</taxon>
        <taxon>Mycolicibacterium</taxon>
    </lineage>
</organism>
<sequence length="279" mass="30084">MVTIAHGRNEHLVGQIRGLRAGTHQPDLHVVVALDDPAIARAVQAHSGYATGHATVIECPAGAHLPLARARNIGAAHALDAGADVIVFLDVDCIPSPTLMARYRAVAADPRHRDALLCGPVTYLPPAGPTGYDLSRLTEAVDPHPARPCPPEDAVLDTGDYALFWSLSFALSAPTWHAVGGFCEDYEGYGGEDTDFARCAQARGVPMRWVGGAHAFHQHHDVQRPPVDHLTDIVRNAHVFHRRWGQWPMEGWLSAFEARGLITRGPDGTPRLVQLSGSS</sequence>
<keyword evidence="8" id="KW-1185">Reference proteome</keyword>
<feature type="domain" description="Galactosyltransferase C-terminal" evidence="6">
    <location>
        <begin position="161"/>
        <end position="212"/>
    </location>
</feature>
<dbReference type="PANTHER" id="PTHR43179:SF12">
    <property type="entry name" value="GALACTOFURANOSYLTRANSFERASE GLFT2"/>
    <property type="match status" value="1"/>
</dbReference>
<comment type="similarity">
    <text evidence="2">Belongs to the glycosyltransferase 2 family.</text>
</comment>
<dbReference type="SUPFAM" id="SSF53448">
    <property type="entry name" value="Nucleotide-diphospho-sugar transferases"/>
    <property type="match status" value="1"/>
</dbReference>
<dbReference type="InterPro" id="IPR029044">
    <property type="entry name" value="Nucleotide-diphossugar_trans"/>
</dbReference>
<accession>A0A375YKB9</accession>
<keyword evidence="3" id="KW-0328">Glycosyltransferase</keyword>
<evidence type="ECO:0000256" key="1">
    <source>
        <dbReference type="ARBA" id="ARBA00004776"/>
    </source>
</evidence>
<evidence type="ECO:0000256" key="3">
    <source>
        <dbReference type="ARBA" id="ARBA00022676"/>
    </source>
</evidence>
<dbReference type="PANTHER" id="PTHR43179">
    <property type="entry name" value="RHAMNOSYLTRANSFERASE WBBL"/>
    <property type="match status" value="1"/>
</dbReference>
<dbReference type="AlphaFoldDB" id="A0A375YKB9"/>
<evidence type="ECO:0000313" key="8">
    <source>
        <dbReference type="Proteomes" id="UP000252008"/>
    </source>
</evidence>
<dbReference type="InterPro" id="IPR027791">
    <property type="entry name" value="Galactosyl_T_C"/>
</dbReference>
<keyword evidence="5" id="KW-0961">Cell wall biogenesis/degradation</keyword>
<reference evidence="7 8" key="1">
    <citation type="submission" date="2018-05" db="EMBL/GenBank/DDBJ databases">
        <authorList>
            <consortium name="IHU Genomes"/>
        </authorList>
    </citation>
    <scope>NUCLEOTIDE SEQUENCE [LARGE SCALE GENOMIC DNA]</scope>
    <source>
        <strain evidence="7 8">P7335</strain>
    </source>
</reference>
<dbReference type="GO" id="GO:0016757">
    <property type="term" value="F:glycosyltransferase activity"/>
    <property type="evidence" value="ECO:0007669"/>
    <property type="project" value="UniProtKB-KW"/>
</dbReference>
<comment type="pathway">
    <text evidence="1">Cell wall biogenesis; cell wall polysaccharide biosynthesis.</text>
</comment>
<keyword evidence="4" id="KW-0808">Transferase</keyword>
<dbReference type="GO" id="GO:0071555">
    <property type="term" value="P:cell wall organization"/>
    <property type="evidence" value="ECO:0007669"/>
    <property type="project" value="UniProtKB-KW"/>
</dbReference>
<dbReference type="CDD" id="cd00761">
    <property type="entry name" value="Glyco_tranf_GTA_type"/>
    <property type="match status" value="1"/>
</dbReference>
<evidence type="ECO:0000313" key="7">
    <source>
        <dbReference type="EMBL" id="SRX81608.1"/>
    </source>
</evidence>
<proteinExistence type="inferred from homology"/>
<evidence type="ECO:0000256" key="5">
    <source>
        <dbReference type="ARBA" id="ARBA00023316"/>
    </source>
</evidence>
<name>A0A375YKB9_MYCPF</name>
<protein>
    <recommendedName>
        <fullName evidence="6">Galactosyltransferase C-terminal domain-containing protein</fullName>
    </recommendedName>
</protein>
<dbReference type="Proteomes" id="UP000252008">
    <property type="component" value="Unassembled WGS sequence"/>
</dbReference>
<dbReference type="Gene3D" id="3.90.550.10">
    <property type="entry name" value="Spore Coat Polysaccharide Biosynthesis Protein SpsA, Chain A"/>
    <property type="match status" value="1"/>
</dbReference>
<dbReference type="Pfam" id="PF02709">
    <property type="entry name" value="Glyco_transf_7C"/>
    <property type="match status" value="1"/>
</dbReference>
<dbReference type="EMBL" id="UEGS01000001">
    <property type="protein sequence ID" value="SRX81608.1"/>
    <property type="molecule type" value="Genomic_DNA"/>
</dbReference>
<gene>
    <name evidence="7" type="ORF">MPP7335_03364</name>
</gene>
<evidence type="ECO:0000256" key="2">
    <source>
        <dbReference type="ARBA" id="ARBA00006739"/>
    </source>
</evidence>
<evidence type="ECO:0000259" key="6">
    <source>
        <dbReference type="Pfam" id="PF02709"/>
    </source>
</evidence>